<evidence type="ECO:0000259" key="2">
    <source>
        <dbReference type="PROSITE" id="PS52001"/>
    </source>
</evidence>
<dbReference type="GeneID" id="92026952"/>
<name>A0ABR1LS96_9PEZI</name>
<reference evidence="4 5" key="1">
    <citation type="submission" date="2024-04" db="EMBL/GenBank/DDBJ databases">
        <title>Phyllosticta paracitricarpa is synonymous to the EU quarantine fungus P. citricarpa based on phylogenomic analyses.</title>
        <authorList>
            <consortium name="Lawrence Berkeley National Laboratory"/>
            <person name="Van ingen-buijs V.A."/>
            <person name="Van westerhoven A.C."/>
            <person name="Haridas S."/>
            <person name="Skiadas P."/>
            <person name="Martin F."/>
            <person name="Groenewald J.Z."/>
            <person name="Crous P.W."/>
            <person name="Seidl M.F."/>
        </authorList>
    </citation>
    <scope>NUCLEOTIDE SEQUENCE [LARGE SCALE GENOMIC DNA]</scope>
    <source>
        <strain evidence="4 5">CPC 17464</strain>
    </source>
</reference>
<dbReference type="Pfam" id="PF09793">
    <property type="entry name" value="AD"/>
    <property type="match status" value="1"/>
</dbReference>
<dbReference type="EMBL" id="JBBPEH010000005">
    <property type="protein sequence ID" value="KAK7538057.1"/>
    <property type="molecule type" value="Genomic_DNA"/>
</dbReference>
<evidence type="ECO:0000313" key="4">
    <source>
        <dbReference type="EMBL" id="KAK7538057.1"/>
    </source>
</evidence>
<organism evidence="4 5">
    <name type="scientific">Phyllosticta citribraziliensis</name>
    <dbReference type="NCBI Taxonomy" id="989973"/>
    <lineage>
        <taxon>Eukaryota</taxon>
        <taxon>Fungi</taxon>
        <taxon>Dikarya</taxon>
        <taxon>Ascomycota</taxon>
        <taxon>Pezizomycotina</taxon>
        <taxon>Dothideomycetes</taxon>
        <taxon>Dothideomycetes incertae sedis</taxon>
        <taxon>Botryosphaeriales</taxon>
        <taxon>Phyllostictaceae</taxon>
        <taxon>Phyllosticta</taxon>
    </lineage>
</organism>
<evidence type="ECO:0000256" key="1">
    <source>
        <dbReference type="SAM" id="MobiDB-lite"/>
    </source>
</evidence>
<evidence type="ECO:0000313" key="5">
    <source>
        <dbReference type="Proteomes" id="UP001360953"/>
    </source>
</evidence>
<dbReference type="InterPro" id="IPR019181">
    <property type="entry name" value="LSM12_ABD"/>
</dbReference>
<dbReference type="InterPro" id="IPR047574">
    <property type="entry name" value="AD"/>
</dbReference>
<dbReference type="Proteomes" id="UP001360953">
    <property type="component" value="Unassembled WGS sequence"/>
</dbReference>
<evidence type="ECO:0000313" key="3">
    <source>
        <dbReference type="EMBL" id="KAK7531005.1"/>
    </source>
</evidence>
<comment type="caution">
    <text evidence="4">The sequence shown here is derived from an EMBL/GenBank/DDBJ whole genome shotgun (WGS) entry which is preliminary data.</text>
</comment>
<dbReference type="EMBL" id="JBBPEH010000013">
    <property type="protein sequence ID" value="KAK7531005.1"/>
    <property type="molecule type" value="Genomic_DNA"/>
</dbReference>
<accession>A0ABR1LS96</accession>
<dbReference type="RefSeq" id="XP_066651078.1">
    <property type="nucleotide sequence ID" value="XM_066794046.1"/>
</dbReference>
<protein>
    <recommendedName>
        <fullName evidence="2">AD domain-containing protein</fullName>
    </recommendedName>
</protein>
<keyword evidence="5" id="KW-1185">Reference proteome</keyword>
<proteinExistence type="predicted"/>
<sequence>MVLPLGVVNPPDVVPYRMHQRAALATASTDEAVQDLIWLAGFGAIHNAAPRKRTSRLTTRNSLPVRWHEQSIVIDDAVILGPPYTLNNLKAGEGKEMTLAHIRKIMESHLAKKKASGQQPQRPGIATVTPIPPWKGG</sequence>
<feature type="domain" description="AD" evidence="2">
    <location>
        <begin position="11"/>
        <end position="114"/>
    </location>
</feature>
<dbReference type="PROSITE" id="PS52001">
    <property type="entry name" value="AD"/>
    <property type="match status" value="1"/>
</dbReference>
<feature type="region of interest" description="Disordered" evidence="1">
    <location>
        <begin position="113"/>
        <end position="137"/>
    </location>
</feature>
<gene>
    <name evidence="3" type="ORF">J3D65DRAFT_145999</name>
    <name evidence="4" type="ORF">J3D65DRAFT_312661</name>
</gene>